<gene>
    <name evidence="3" type="ORF">HannXRQ_Chr01g0026221</name>
    <name evidence="2" type="ORF">HanXRQr2_Chr01g0038861</name>
</gene>
<evidence type="ECO:0000256" key="1">
    <source>
        <dbReference type="SAM" id="MobiDB-lite"/>
    </source>
</evidence>
<reference evidence="3" key="2">
    <citation type="submission" date="2017-02" db="EMBL/GenBank/DDBJ databases">
        <title>Sunflower complete genome.</title>
        <authorList>
            <person name="Langlade N."/>
            <person name="Munos S."/>
        </authorList>
    </citation>
    <scope>NUCLEOTIDE SEQUENCE [LARGE SCALE GENOMIC DNA]</scope>
    <source>
        <tissue evidence="3">Leaves</tissue>
    </source>
</reference>
<proteinExistence type="predicted"/>
<evidence type="ECO:0000313" key="4">
    <source>
        <dbReference type="Proteomes" id="UP000215914"/>
    </source>
</evidence>
<feature type="region of interest" description="Disordered" evidence="1">
    <location>
        <begin position="88"/>
        <end position="109"/>
    </location>
</feature>
<feature type="region of interest" description="Disordered" evidence="1">
    <location>
        <begin position="35"/>
        <end position="65"/>
    </location>
</feature>
<sequence>MYNKDDYSDCCLLLLYNTLSHSEYTPSLYSLSGANHHVSPQASPPATTLSHPHPTPTPTPTSTTSYHGVTIKIMSFMESNRLIQIWNKSNTPTRTPTPSHDVASEQEPICNPSGYGVTLESELVVVEAIERQPKAYGGGGN</sequence>
<organism evidence="3 4">
    <name type="scientific">Helianthus annuus</name>
    <name type="common">Common sunflower</name>
    <dbReference type="NCBI Taxonomy" id="4232"/>
    <lineage>
        <taxon>Eukaryota</taxon>
        <taxon>Viridiplantae</taxon>
        <taxon>Streptophyta</taxon>
        <taxon>Embryophyta</taxon>
        <taxon>Tracheophyta</taxon>
        <taxon>Spermatophyta</taxon>
        <taxon>Magnoliopsida</taxon>
        <taxon>eudicotyledons</taxon>
        <taxon>Gunneridae</taxon>
        <taxon>Pentapetalae</taxon>
        <taxon>asterids</taxon>
        <taxon>campanulids</taxon>
        <taxon>Asterales</taxon>
        <taxon>Asteraceae</taxon>
        <taxon>Asteroideae</taxon>
        <taxon>Heliantheae alliance</taxon>
        <taxon>Heliantheae</taxon>
        <taxon>Helianthus</taxon>
    </lineage>
</organism>
<evidence type="ECO:0000313" key="2">
    <source>
        <dbReference type="EMBL" id="KAF5823488.1"/>
    </source>
</evidence>
<reference evidence="2" key="3">
    <citation type="submission" date="2020-06" db="EMBL/GenBank/DDBJ databases">
        <title>Helianthus annuus Genome sequencing and assembly Release 2.</title>
        <authorList>
            <person name="Gouzy J."/>
            <person name="Langlade N."/>
            <person name="Munos S."/>
        </authorList>
    </citation>
    <scope>NUCLEOTIDE SEQUENCE</scope>
    <source>
        <tissue evidence="2">Leaves</tissue>
    </source>
</reference>
<keyword evidence="4" id="KW-1185">Reference proteome</keyword>
<dbReference type="EMBL" id="MNCJ02000316">
    <property type="protein sequence ID" value="KAF5823488.1"/>
    <property type="molecule type" value="Genomic_DNA"/>
</dbReference>
<dbReference type="EMBL" id="CM007890">
    <property type="protein sequence ID" value="OTG38117.1"/>
    <property type="molecule type" value="Genomic_DNA"/>
</dbReference>
<evidence type="ECO:0000313" key="3">
    <source>
        <dbReference type="EMBL" id="OTG38117.1"/>
    </source>
</evidence>
<dbReference type="Gramene" id="mRNA:HanXRQr2_Chr01g0038861">
    <property type="protein sequence ID" value="CDS:HanXRQr2_Chr01g0038861.1"/>
    <property type="gene ID" value="HanXRQr2_Chr01g0038861"/>
</dbReference>
<name>A0A251VR98_HELAN</name>
<accession>A0A251VR98</accession>
<feature type="compositionally biased region" description="Polar residues" evidence="1">
    <location>
        <begin position="88"/>
        <end position="98"/>
    </location>
</feature>
<reference evidence="2 4" key="1">
    <citation type="journal article" date="2017" name="Nature">
        <title>The sunflower genome provides insights into oil metabolism, flowering and Asterid evolution.</title>
        <authorList>
            <person name="Badouin H."/>
            <person name="Gouzy J."/>
            <person name="Grassa C.J."/>
            <person name="Murat F."/>
            <person name="Staton S.E."/>
            <person name="Cottret L."/>
            <person name="Lelandais-Briere C."/>
            <person name="Owens G.L."/>
            <person name="Carrere S."/>
            <person name="Mayjonade B."/>
            <person name="Legrand L."/>
            <person name="Gill N."/>
            <person name="Kane N.C."/>
            <person name="Bowers J.E."/>
            <person name="Hubner S."/>
            <person name="Bellec A."/>
            <person name="Berard A."/>
            <person name="Berges H."/>
            <person name="Blanchet N."/>
            <person name="Boniface M.C."/>
            <person name="Brunel D."/>
            <person name="Catrice O."/>
            <person name="Chaidir N."/>
            <person name="Claudel C."/>
            <person name="Donnadieu C."/>
            <person name="Faraut T."/>
            <person name="Fievet G."/>
            <person name="Helmstetter N."/>
            <person name="King M."/>
            <person name="Knapp S.J."/>
            <person name="Lai Z."/>
            <person name="Le Paslier M.C."/>
            <person name="Lippi Y."/>
            <person name="Lorenzon L."/>
            <person name="Mandel J.R."/>
            <person name="Marage G."/>
            <person name="Marchand G."/>
            <person name="Marquand E."/>
            <person name="Bret-Mestries E."/>
            <person name="Morien E."/>
            <person name="Nambeesan S."/>
            <person name="Nguyen T."/>
            <person name="Pegot-Espagnet P."/>
            <person name="Pouilly N."/>
            <person name="Raftis F."/>
            <person name="Sallet E."/>
            <person name="Schiex T."/>
            <person name="Thomas J."/>
            <person name="Vandecasteele C."/>
            <person name="Vares D."/>
            <person name="Vear F."/>
            <person name="Vautrin S."/>
            <person name="Crespi M."/>
            <person name="Mangin B."/>
            <person name="Burke J.M."/>
            <person name="Salse J."/>
            <person name="Munos S."/>
            <person name="Vincourt P."/>
            <person name="Rieseberg L.H."/>
            <person name="Langlade N.B."/>
        </authorList>
    </citation>
    <scope>NUCLEOTIDE SEQUENCE [LARGE SCALE GENOMIC DNA]</scope>
    <source>
        <strain evidence="4">cv. SF193</strain>
        <tissue evidence="2">Leaves</tissue>
    </source>
</reference>
<dbReference type="Proteomes" id="UP000215914">
    <property type="component" value="Chromosome 1"/>
</dbReference>
<dbReference type="InParanoid" id="A0A251VR98"/>
<dbReference type="AlphaFoldDB" id="A0A251VR98"/>
<protein>
    <submittedName>
        <fullName evidence="3">Uncharacterized protein</fullName>
    </submittedName>
</protein>